<dbReference type="GO" id="GO:0005737">
    <property type="term" value="C:cytoplasm"/>
    <property type="evidence" value="ECO:0007669"/>
    <property type="project" value="UniProtKB-SubCell"/>
</dbReference>
<evidence type="ECO:0000256" key="6">
    <source>
        <dbReference type="ARBA" id="ARBA00022683"/>
    </source>
</evidence>
<evidence type="ECO:0000259" key="11">
    <source>
        <dbReference type="PROSITE" id="PS51094"/>
    </source>
</evidence>
<evidence type="ECO:0000256" key="8">
    <source>
        <dbReference type="ARBA" id="ARBA00037387"/>
    </source>
</evidence>
<dbReference type="InterPro" id="IPR051351">
    <property type="entry name" value="Ascorbate-PTS_EIIA_comp"/>
</dbReference>
<keyword evidence="3" id="KW-0963">Cytoplasm</keyword>
<evidence type="ECO:0000256" key="7">
    <source>
        <dbReference type="ARBA" id="ARBA00022777"/>
    </source>
</evidence>
<dbReference type="PANTHER" id="PTHR36203">
    <property type="entry name" value="ASCORBATE-SPECIFIC PTS SYSTEM EIIA COMPONENT"/>
    <property type="match status" value="1"/>
</dbReference>
<evidence type="ECO:0000256" key="4">
    <source>
        <dbReference type="ARBA" id="ARBA00022553"/>
    </source>
</evidence>
<dbReference type="Gene3D" id="3.40.930.10">
    <property type="entry name" value="Mannitol-specific EII, Chain A"/>
    <property type="match status" value="1"/>
</dbReference>
<dbReference type="InterPro" id="IPR016152">
    <property type="entry name" value="PTrfase/Anion_transptr"/>
</dbReference>
<evidence type="ECO:0000256" key="1">
    <source>
        <dbReference type="ARBA" id="ARBA00004496"/>
    </source>
</evidence>
<dbReference type="Pfam" id="PF00359">
    <property type="entry name" value="PTS_EIIA_2"/>
    <property type="match status" value="1"/>
</dbReference>
<evidence type="ECO:0000256" key="10">
    <source>
        <dbReference type="ARBA" id="ARBA00042072"/>
    </source>
</evidence>
<evidence type="ECO:0000313" key="13">
    <source>
        <dbReference type="Proteomes" id="UP000623678"/>
    </source>
</evidence>
<evidence type="ECO:0000313" key="12">
    <source>
        <dbReference type="EMBL" id="MBC8584767.1"/>
    </source>
</evidence>
<comment type="function">
    <text evidence="8">The phosphoenolpyruvate-dependent sugar phosphotransferase system (sugar PTS), a major carbohydrate active transport system, catalyzes the phosphorylation of incoming sugar substrates concomitantly with their translocation across the cell membrane. The enzyme II UlaABC PTS system is involved in ascorbate transport.</text>
</comment>
<keyword evidence="4" id="KW-0597">Phosphoprotein</keyword>
<evidence type="ECO:0000256" key="3">
    <source>
        <dbReference type="ARBA" id="ARBA00022490"/>
    </source>
</evidence>
<dbReference type="GO" id="GO:0009401">
    <property type="term" value="P:phosphoenolpyruvate-dependent sugar phosphotransferase system"/>
    <property type="evidence" value="ECO:0007669"/>
    <property type="project" value="UniProtKB-KW"/>
</dbReference>
<evidence type="ECO:0000256" key="5">
    <source>
        <dbReference type="ARBA" id="ARBA00022679"/>
    </source>
</evidence>
<dbReference type="AlphaFoldDB" id="A0A926EQE9"/>
<dbReference type="PROSITE" id="PS51094">
    <property type="entry name" value="PTS_EIIA_TYPE_2"/>
    <property type="match status" value="1"/>
</dbReference>
<reference evidence="12" key="1">
    <citation type="submission" date="2020-08" db="EMBL/GenBank/DDBJ databases">
        <title>Genome public.</title>
        <authorList>
            <person name="Liu C."/>
            <person name="Sun Q."/>
        </authorList>
    </citation>
    <scope>NUCLEOTIDE SEQUENCE</scope>
    <source>
        <strain evidence="12">NSJ-64</strain>
    </source>
</reference>
<organism evidence="12 13">
    <name type="scientific">Youxingia wuxianensis</name>
    <dbReference type="NCBI Taxonomy" id="2763678"/>
    <lineage>
        <taxon>Bacteria</taxon>
        <taxon>Bacillati</taxon>
        <taxon>Bacillota</taxon>
        <taxon>Clostridia</taxon>
        <taxon>Eubacteriales</taxon>
        <taxon>Oscillospiraceae</taxon>
        <taxon>Youxingia</taxon>
    </lineage>
</organism>
<keyword evidence="5" id="KW-0808">Transferase</keyword>
<dbReference type="EMBL" id="JACRTD010000002">
    <property type="protein sequence ID" value="MBC8584767.1"/>
    <property type="molecule type" value="Genomic_DNA"/>
</dbReference>
<proteinExistence type="predicted"/>
<keyword evidence="6" id="KW-0598">Phosphotransferase system</keyword>
<comment type="caution">
    <text evidence="12">The sequence shown here is derived from an EMBL/GenBank/DDBJ whole genome shotgun (WGS) entry which is preliminary data.</text>
</comment>
<dbReference type="Proteomes" id="UP000623678">
    <property type="component" value="Unassembled WGS sequence"/>
</dbReference>
<dbReference type="PANTHER" id="PTHR36203:SF1">
    <property type="entry name" value="ASCORBATE-SPECIFIC PTS SYSTEM EIIA COMPONENT"/>
    <property type="match status" value="1"/>
</dbReference>
<sequence length="151" mass="17048">MLKEIVEKNRFSFYDSAEDWRDAVVKSCEPLVRTGCATQEYTQKVIECVEELGPYIVIIPGLAIPHSTKGSPGVSQNAIAFAKFEHPVSFEPGNPEKDASLFFALAAVDEDEHVKNMRQLFKILSDEELLEKLMQVKSPQELVTLDELYLK</sequence>
<dbReference type="CDD" id="cd00211">
    <property type="entry name" value="PTS_IIA_fru"/>
    <property type="match status" value="1"/>
</dbReference>
<evidence type="ECO:0000256" key="2">
    <source>
        <dbReference type="ARBA" id="ARBA00022448"/>
    </source>
</evidence>
<dbReference type="InterPro" id="IPR002178">
    <property type="entry name" value="PTS_EIIA_type-2_dom"/>
</dbReference>
<accession>A0A926EQE9</accession>
<keyword evidence="13" id="KW-1185">Reference proteome</keyword>
<keyword evidence="2" id="KW-0813">Transport</keyword>
<protein>
    <recommendedName>
        <fullName evidence="9">Ascorbate-specific PTS system EIIA component</fullName>
    </recommendedName>
    <alternativeName>
        <fullName evidence="10">Ascorbate-specific phosphotransferase enzyme IIA component</fullName>
    </alternativeName>
</protein>
<comment type="subcellular location">
    <subcellularLocation>
        <location evidence="1">Cytoplasm</location>
    </subcellularLocation>
</comment>
<dbReference type="GO" id="GO:0016301">
    <property type="term" value="F:kinase activity"/>
    <property type="evidence" value="ECO:0007669"/>
    <property type="project" value="UniProtKB-KW"/>
</dbReference>
<name>A0A926EQE9_9FIRM</name>
<keyword evidence="12" id="KW-0762">Sugar transport</keyword>
<feature type="domain" description="PTS EIIA type-2" evidence="11">
    <location>
        <begin position="4"/>
        <end position="151"/>
    </location>
</feature>
<evidence type="ECO:0000256" key="9">
    <source>
        <dbReference type="ARBA" id="ARBA00041175"/>
    </source>
</evidence>
<gene>
    <name evidence="12" type="ORF">H8705_04145</name>
</gene>
<keyword evidence="7" id="KW-0418">Kinase</keyword>
<dbReference type="SUPFAM" id="SSF55804">
    <property type="entry name" value="Phoshotransferase/anion transport protein"/>
    <property type="match status" value="1"/>
</dbReference>